<dbReference type="PANTHER" id="PTHR10009">
    <property type="entry name" value="PROTEIN YELLOW-RELATED"/>
    <property type="match status" value="1"/>
</dbReference>
<reference evidence="4 5" key="1">
    <citation type="submission" date="2012-02" db="EMBL/GenBank/DDBJ databases">
        <title>Improved High-Quality Draft Sequence of Rhizobium leguminosarum bv. trifolii WSM597.</title>
        <authorList>
            <consortium name="US DOE Joint Genome Institute"/>
            <person name="Lucas S."/>
            <person name="Han J."/>
            <person name="Lapidus A."/>
            <person name="Cheng J.-F."/>
            <person name="Goodwin L."/>
            <person name="Pitluck S."/>
            <person name="Peters L."/>
            <person name="Ovchinnikova G."/>
            <person name="Held B."/>
            <person name="Detter J.C."/>
            <person name="Han C."/>
            <person name="Tapia R."/>
            <person name="Land M."/>
            <person name="Hauser L."/>
            <person name="Kyrpides N."/>
            <person name="Ivanova N."/>
            <person name="Pagani I."/>
            <person name="Brau L."/>
            <person name="Yates R."/>
            <person name="O'Hara G."/>
            <person name="Rui T."/>
            <person name="Howieson J."/>
            <person name="Reeve W."/>
            <person name="Woyke T."/>
        </authorList>
    </citation>
    <scope>NUCLEOTIDE SEQUENCE [LARGE SCALE GENOMIC DNA]</scope>
    <source>
        <strain evidence="4 5">WSM597</strain>
    </source>
</reference>
<evidence type="ECO:0000313" key="5">
    <source>
        <dbReference type="Proteomes" id="UP000005092"/>
    </source>
</evidence>
<dbReference type="SUPFAM" id="SSF63829">
    <property type="entry name" value="Calcium-dependent phosphotriesterase"/>
    <property type="match status" value="1"/>
</dbReference>
<dbReference type="PANTHER" id="PTHR10009:SF18">
    <property type="entry name" value="PROTEIN YELLOW-LIKE PROTEIN"/>
    <property type="match status" value="1"/>
</dbReference>
<gene>
    <name evidence="4" type="ORF">Rleg9DRAFT_5967</name>
</gene>
<dbReference type="InterPro" id="IPR017996">
    <property type="entry name" value="MRJP/yellow-related"/>
</dbReference>
<dbReference type="AlphaFoldDB" id="J0H9H0"/>
<evidence type="ECO:0000256" key="2">
    <source>
        <dbReference type="ARBA" id="ARBA00022525"/>
    </source>
</evidence>
<accession>J0H9H0</accession>
<keyword evidence="3" id="KW-0732">Signal</keyword>
<protein>
    <submittedName>
        <fullName evidence="4">Gluconolactonase</fullName>
    </submittedName>
</protein>
<feature type="signal peptide" evidence="3">
    <location>
        <begin position="1"/>
        <end position="34"/>
    </location>
</feature>
<dbReference type="Pfam" id="PF03022">
    <property type="entry name" value="MRJP"/>
    <property type="match status" value="1"/>
</dbReference>
<dbReference type="Proteomes" id="UP000005092">
    <property type="component" value="Unassembled WGS sequence"/>
</dbReference>
<sequence length="391" mass="42057">MGCALMEILMIKKTLLLLATTGSMLALPVAQSFAEDKAPKLETVATFNDAMPTGVTVARDGRIFINYPRWGDDVPFTVAELINGKAVAYPDAEINKADPENPAKSLISVQSVVVDPANRLWILDTAAPGFKQPLQGGAKLVAVDLAANKVVKTIVFPADVILKSTYVNDIRFDLTKGSEGVAYVTDSSLTGPGGIIVVDLASGKAFRRLTGDPSTSADKDFVAVIDGQKFMNRPKDGKPSKIQIASDGIAISPDGETLYYSAVSGRHLYAVPTAALLDQNVSEKQLAAKVKDLGLKGASDGLETDNKGRVYGGDYEHDSIRVLDKGKWSTFVHSPEIQWPDTLSIAADGYLYFTANQLDKQSGFHQGVDMRKKPYKLLRIKIDGGPVLLNK</sequence>
<evidence type="ECO:0000313" key="4">
    <source>
        <dbReference type="EMBL" id="EJB06998.1"/>
    </source>
</evidence>
<evidence type="ECO:0000256" key="1">
    <source>
        <dbReference type="ARBA" id="ARBA00004613"/>
    </source>
</evidence>
<name>J0H9H0_RHILT</name>
<dbReference type="HOGENOM" id="CLU_031076_0_3_5"/>
<evidence type="ECO:0000256" key="3">
    <source>
        <dbReference type="SAM" id="SignalP"/>
    </source>
</evidence>
<comment type="subcellular location">
    <subcellularLocation>
        <location evidence="1">Secreted</location>
    </subcellularLocation>
</comment>
<dbReference type="InterPro" id="IPR011042">
    <property type="entry name" value="6-blade_b-propeller_TolB-like"/>
</dbReference>
<dbReference type="GO" id="GO:0005576">
    <property type="term" value="C:extracellular region"/>
    <property type="evidence" value="ECO:0007669"/>
    <property type="project" value="UniProtKB-SubCell"/>
</dbReference>
<dbReference type="Gene3D" id="2.120.10.30">
    <property type="entry name" value="TolB, C-terminal domain"/>
    <property type="match status" value="1"/>
</dbReference>
<feature type="chain" id="PRO_5003733550" evidence="3">
    <location>
        <begin position="35"/>
        <end position="391"/>
    </location>
</feature>
<keyword evidence="2" id="KW-0964">Secreted</keyword>
<proteinExistence type="predicted"/>
<organism evidence="4 5">
    <name type="scientific">Rhizobium leguminosarum bv. trifolii WSM597</name>
    <dbReference type="NCBI Taxonomy" id="754764"/>
    <lineage>
        <taxon>Bacteria</taxon>
        <taxon>Pseudomonadati</taxon>
        <taxon>Pseudomonadota</taxon>
        <taxon>Alphaproteobacteria</taxon>
        <taxon>Hyphomicrobiales</taxon>
        <taxon>Rhizobiaceae</taxon>
        <taxon>Rhizobium/Agrobacterium group</taxon>
        <taxon>Rhizobium</taxon>
    </lineage>
</organism>
<dbReference type="EMBL" id="JH719381">
    <property type="protein sequence ID" value="EJB06998.1"/>
    <property type="molecule type" value="Genomic_DNA"/>
</dbReference>